<reference evidence="3" key="2">
    <citation type="submission" date="2025-08" db="UniProtKB">
        <authorList>
            <consortium name="RefSeq"/>
        </authorList>
    </citation>
    <scope>IDENTIFICATION</scope>
    <source>
        <tissue evidence="3">Etiolated seedlings</tissue>
    </source>
</reference>
<keyword evidence="1" id="KW-0812">Transmembrane</keyword>
<reference evidence="2" key="1">
    <citation type="journal article" date="2013" name="Nat. Biotechnol.">
        <title>Draft genome sequence of chickpea (Cicer arietinum) provides a resource for trait improvement.</title>
        <authorList>
            <person name="Varshney R.K."/>
            <person name="Song C."/>
            <person name="Saxena R.K."/>
            <person name="Azam S."/>
            <person name="Yu S."/>
            <person name="Sharpe A.G."/>
            <person name="Cannon S."/>
            <person name="Baek J."/>
            <person name="Rosen B.D."/>
            <person name="Tar'an B."/>
            <person name="Millan T."/>
            <person name="Zhang X."/>
            <person name="Ramsay L.D."/>
            <person name="Iwata A."/>
            <person name="Wang Y."/>
            <person name="Nelson W."/>
            <person name="Farmer A.D."/>
            <person name="Gaur P.M."/>
            <person name="Soderlund C."/>
            <person name="Penmetsa R.V."/>
            <person name="Xu C."/>
            <person name="Bharti A.K."/>
            <person name="He W."/>
            <person name="Winter P."/>
            <person name="Zhao S."/>
            <person name="Hane J.K."/>
            <person name="Carrasquilla-Garcia N."/>
            <person name="Condie J.A."/>
            <person name="Upadhyaya H.D."/>
            <person name="Luo M.C."/>
            <person name="Thudi M."/>
            <person name="Gowda C.L."/>
            <person name="Singh N.P."/>
            <person name="Lichtenzveig J."/>
            <person name="Gali K.K."/>
            <person name="Rubio J."/>
            <person name="Nadarajan N."/>
            <person name="Dolezel J."/>
            <person name="Bansal K.C."/>
            <person name="Xu X."/>
            <person name="Edwards D."/>
            <person name="Zhang G."/>
            <person name="Kahl G."/>
            <person name="Gil J."/>
            <person name="Singh K.B."/>
            <person name="Datta S.K."/>
            <person name="Jackson S.A."/>
            <person name="Wang J."/>
            <person name="Cook D.R."/>
        </authorList>
    </citation>
    <scope>NUCLEOTIDE SEQUENCE [LARGE SCALE GENOMIC DNA]</scope>
    <source>
        <strain evidence="2">cv. CDC Frontier</strain>
    </source>
</reference>
<dbReference type="InterPro" id="IPR036249">
    <property type="entry name" value="Thioredoxin-like_sf"/>
</dbReference>
<dbReference type="FunFam" id="3.40.30.10:FF:000213">
    <property type="entry name" value="APD1p protein"/>
    <property type="match status" value="1"/>
</dbReference>
<dbReference type="SUPFAM" id="SSF52833">
    <property type="entry name" value="Thioredoxin-like"/>
    <property type="match status" value="1"/>
</dbReference>
<dbReference type="Gene3D" id="3.40.30.10">
    <property type="entry name" value="Glutaredoxin"/>
    <property type="match status" value="1"/>
</dbReference>
<evidence type="ECO:0000256" key="1">
    <source>
        <dbReference type="SAM" id="Phobius"/>
    </source>
</evidence>
<evidence type="ECO:0000313" key="3">
    <source>
        <dbReference type="RefSeq" id="XP_004489235.1"/>
    </source>
</evidence>
<organism evidence="2 3">
    <name type="scientific">Cicer arietinum</name>
    <name type="common">Chickpea</name>
    <name type="synonym">Garbanzo</name>
    <dbReference type="NCBI Taxonomy" id="3827"/>
    <lineage>
        <taxon>Eukaryota</taxon>
        <taxon>Viridiplantae</taxon>
        <taxon>Streptophyta</taxon>
        <taxon>Embryophyta</taxon>
        <taxon>Tracheophyta</taxon>
        <taxon>Spermatophyta</taxon>
        <taxon>Magnoliopsida</taxon>
        <taxon>eudicotyledons</taxon>
        <taxon>Gunneridae</taxon>
        <taxon>Pentapetalae</taxon>
        <taxon>rosids</taxon>
        <taxon>fabids</taxon>
        <taxon>Fabales</taxon>
        <taxon>Fabaceae</taxon>
        <taxon>Papilionoideae</taxon>
        <taxon>50 kb inversion clade</taxon>
        <taxon>NPAAA clade</taxon>
        <taxon>Hologalegina</taxon>
        <taxon>IRL clade</taxon>
        <taxon>Cicereae</taxon>
        <taxon>Cicer</taxon>
    </lineage>
</organism>
<dbReference type="PANTHER" id="PTHR31902:SF12">
    <property type="entry name" value="PROTEIN, PUTATIVE-RELATED"/>
    <property type="match status" value="1"/>
</dbReference>
<dbReference type="AlphaFoldDB" id="A0A1S2XGZ5"/>
<name>A0A1S2XGZ5_CICAR</name>
<keyword evidence="1" id="KW-1133">Transmembrane helix</keyword>
<protein>
    <submittedName>
        <fullName evidence="3">Altered inheritance of mitochondria protein 32</fullName>
    </submittedName>
</protein>
<dbReference type="STRING" id="3827.A0A1S2XGZ5"/>
<dbReference type="InterPro" id="IPR009737">
    <property type="entry name" value="Aim32/Apd1-like"/>
</dbReference>
<dbReference type="RefSeq" id="XP_004489235.1">
    <property type="nucleotide sequence ID" value="XM_004489178.3"/>
</dbReference>
<dbReference type="GeneID" id="101514402"/>
<dbReference type="KEGG" id="cam:101514402"/>
<dbReference type="eggNOG" id="ENOG502S6XF">
    <property type="taxonomic scope" value="Eukaryota"/>
</dbReference>
<sequence length="379" mass="41910">MLLTRFITSISYFNFNNKSQFLLIPFATMASSTVDVAKSGFSRPEMYTEKLAGTVESYDRHVFLCYKNHQAWPPRVEASDDDPLPKRIATTWKARKNDIVVKTKITVCEAREEDGFSDGDVLIFPEMIKYKGLEESNVDSFFNDVVVSGNSWGGGVQGVITGSYIFVCAHGSRDVRCGVCGPVLINKLNEEIQLRGLKDQISVMACSHVGGHKYAGNLITFSPGSDGKIMGHWYGYVTPNDVPALLDQHIAKGEIIQKLWRGQMGLPTVEHKGEDDQKKLANGGDTHKIKKKNVESNNLSNNENVVGCCQGVNGVSCCRTTTFEQNKEIEETTKEHKKQGSKVSWSWPVLQQRDILTATGILGVLAAIAVGYKFCKRSG</sequence>
<evidence type="ECO:0000313" key="2">
    <source>
        <dbReference type="Proteomes" id="UP000087171"/>
    </source>
</evidence>
<dbReference type="Pfam" id="PF06999">
    <property type="entry name" value="Suc_Fer-like"/>
    <property type="match status" value="1"/>
</dbReference>
<dbReference type="Proteomes" id="UP000087171">
    <property type="component" value="Chromosome Ca2"/>
</dbReference>
<dbReference type="PaxDb" id="3827-XP_004489235.1"/>
<keyword evidence="1" id="KW-0472">Membrane</keyword>
<keyword evidence="2" id="KW-1185">Reference proteome</keyword>
<accession>A0A1S2XGZ5</accession>
<feature type="transmembrane region" description="Helical" evidence="1">
    <location>
        <begin position="355"/>
        <end position="375"/>
    </location>
</feature>
<dbReference type="CDD" id="cd03062">
    <property type="entry name" value="TRX_Fd_Sucrase"/>
    <property type="match status" value="1"/>
</dbReference>
<dbReference type="PANTHER" id="PTHR31902">
    <property type="entry name" value="ACTIN PATCHES DISTAL PROTEIN 1"/>
    <property type="match status" value="1"/>
</dbReference>
<gene>
    <name evidence="3" type="primary">LOC101514402</name>
</gene>
<dbReference type="OrthoDB" id="10253744at2759"/>
<proteinExistence type="predicted"/>